<evidence type="ECO:0000313" key="5">
    <source>
        <dbReference type="Proteomes" id="UP000229449"/>
    </source>
</evidence>
<evidence type="ECO:0000256" key="3">
    <source>
        <dbReference type="ARBA" id="ARBA00024356"/>
    </source>
</evidence>
<evidence type="ECO:0000256" key="2">
    <source>
        <dbReference type="ARBA" id="ARBA00022679"/>
    </source>
</evidence>
<dbReference type="GO" id="GO:0016757">
    <property type="term" value="F:glycosyltransferase activity"/>
    <property type="evidence" value="ECO:0007669"/>
    <property type="project" value="UniProtKB-KW"/>
</dbReference>
<gene>
    <name evidence="4" type="ORF">COY69_00330</name>
</gene>
<organism evidence="4 5">
    <name type="scientific">Candidatus Magasanikbacteria bacterium CG_4_10_14_0_8_um_filter_32_14</name>
    <dbReference type="NCBI Taxonomy" id="1974640"/>
    <lineage>
        <taxon>Bacteria</taxon>
        <taxon>Candidatus Magasanikiibacteriota</taxon>
    </lineage>
</organism>
<reference evidence="5" key="1">
    <citation type="submission" date="2017-09" db="EMBL/GenBank/DDBJ databases">
        <title>Depth-based differentiation of microbial function through sediment-hosted aquifers and enrichment of novel symbionts in the deep terrestrial subsurface.</title>
        <authorList>
            <person name="Probst A.J."/>
            <person name="Ladd B."/>
            <person name="Jarett J.K."/>
            <person name="Geller-Mcgrath D.E."/>
            <person name="Sieber C.M.K."/>
            <person name="Emerson J.B."/>
            <person name="Anantharaman K."/>
            <person name="Thomas B.C."/>
            <person name="Malmstrom R."/>
            <person name="Stieglmeier M."/>
            <person name="Klingl A."/>
            <person name="Woyke T."/>
            <person name="Ryan C.M."/>
            <person name="Banfield J.F."/>
        </authorList>
    </citation>
    <scope>NUCLEOTIDE SEQUENCE [LARGE SCALE GENOMIC DNA]</scope>
</reference>
<dbReference type="Pfam" id="PF04041">
    <property type="entry name" value="Glyco_hydro_130"/>
    <property type="match status" value="1"/>
</dbReference>
<sequence>MFKSGGVINFIFSLFGKRKKQKIKNSEPKIYDVEKLPRDLVVSLPKKNKLTKSRKANKKIPKKAVSKNKTKAVKKVVTEPAESIIKYPSQLNRYEHNPIIEPKEDNVWESKATFNPAALAYDGKVHLIYRAIGDNDESVLGYAISHDGIHIHRRSSIPAFFQKKEERKSIANCQVTYSSGGGWSGGCEDPRLTLLENDVHLIYTAFDGWGSIRIALSSIGLEKFLNEEWDWSKPVFISPPDQINKNWLLFPEKIKGKLAILHSISPNILIDYVDSLDQFDGSNFIQSHHNKGKRDSKVWDNWIRGAGPPPIKTKYGWLLFYHAMDQRDPNRYKLGVMILDLKDPTKVLYRSQKPILEPDEIYENQGFKWGVIYSCGAVIMGKTLFVYYGGADRVVCVAATNLDKFLKQLIKKGESKLKWTTKK</sequence>
<keyword evidence="2" id="KW-0808">Transferase</keyword>
<dbReference type="Proteomes" id="UP000229449">
    <property type="component" value="Unassembled WGS sequence"/>
</dbReference>
<dbReference type="InterPro" id="IPR007184">
    <property type="entry name" value="Mannoside_phosphorylase"/>
</dbReference>
<evidence type="ECO:0000256" key="1">
    <source>
        <dbReference type="ARBA" id="ARBA00022676"/>
    </source>
</evidence>
<accession>A0A2M7RA95</accession>
<name>A0A2M7RA95_9BACT</name>
<evidence type="ECO:0008006" key="6">
    <source>
        <dbReference type="Google" id="ProtNLM"/>
    </source>
</evidence>
<dbReference type="SUPFAM" id="SSF75005">
    <property type="entry name" value="Arabinanase/levansucrase/invertase"/>
    <property type="match status" value="1"/>
</dbReference>
<comment type="caution">
    <text evidence="4">The sequence shown here is derived from an EMBL/GenBank/DDBJ whole genome shotgun (WGS) entry which is preliminary data.</text>
</comment>
<dbReference type="PANTHER" id="PTHR34106:SF5">
    <property type="entry name" value="GLYCOSIDASE"/>
    <property type="match status" value="1"/>
</dbReference>
<dbReference type="EMBL" id="PFMA01000008">
    <property type="protein sequence ID" value="PIY93683.1"/>
    <property type="molecule type" value="Genomic_DNA"/>
</dbReference>
<dbReference type="Gene3D" id="2.115.10.20">
    <property type="entry name" value="Glycosyl hydrolase domain, family 43"/>
    <property type="match status" value="1"/>
</dbReference>
<dbReference type="PANTHER" id="PTHR34106">
    <property type="entry name" value="GLYCOSIDASE"/>
    <property type="match status" value="1"/>
</dbReference>
<dbReference type="InterPro" id="IPR023296">
    <property type="entry name" value="Glyco_hydro_beta-prop_sf"/>
</dbReference>
<proteinExistence type="inferred from homology"/>
<dbReference type="AlphaFoldDB" id="A0A2M7RA95"/>
<dbReference type="CDD" id="cd18614">
    <property type="entry name" value="GH130"/>
    <property type="match status" value="1"/>
</dbReference>
<comment type="similarity">
    <text evidence="3">Belongs to the glycosyl hydrolase 130 family.</text>
</comment>
<keyword evidence="1" id="KW-0328">Glycosyltransferase</keyword>
<protein>
    <recommendedName>
        <fullName evidence="6">Glycosidase</fullName>
    </recommendedName>
</protein>
<evidence type="ECO:0000313" key="4">
    <source>
        <dbReference type="EMBL" id="PIY93683.1"/>
    </source>
</evidence>